<reference evidence="1" key="2">
    <citation type="submission" date="2015-06" db="UniProtKB">
        <authorList>
            <consortium name="EnsemblMetazoa"/>
        </authorList>
    </citation>
    <scope>IDENTIFICATION</scope>
</reference>
<dbReference type="Proteomes" id="UP000015104">
    <property type="component" value="Unassembled WGS sequence"/>
</dbReference>
<dbReference type="EMBL" id="CAEY01000792">
    <property type="status" value="NOT_ANNOTATED_CDS"/>
    <property type="molecule type" value="Genomic_DNA"/>
</dbReference>
<name>T1JVE7_TETUR</name>
<reference evidence="2" key="1">
    <citation type="submission" date="2011-08" db="EMBL/GenBank/DDBJ databases">
        <authorList>
            <person name="Rombauts S."/>
        </authorList>
    </citation>
    <scope>NUCLEOTIDE SEQUENCE</scope>
    <source>
        <strain evidence="2">London</strain>
    </source>
</reference>
<dbReference type="AlphaFoldDB" id="T1JVE7"/>
<dbReference type="EnsemblMetazoa" id="tetur02g04330.1">
    <property type="protein sequence ID" value="tetur02g04330.1"/>
    <property type="gene ID" value="tetur02g04330"/>
</dbReference>
<accession>T1JVE7</accession>
<evidence type="ECO:0000313" key="2">
    <source>
        <dbReference type="Proteomes" id="UP000015104"/>
    </source>
</evidence>
<protein>
    <submittedName>
        <fullName evidence="1">Uncharacterized protein</fullName>
    </submittedName>
</protein>
<dbReference type="HOGENOM" id="CLU_1715582_0_0_1"/>
<proteinExistence type="predicted"/>
<organism evidence="1 2">
    <name type="scientific">Tetranychus urticae</name>
    <name type="common">Two-spotted spider mite</name>
    <dbReference type="NCBI Taxonomy" id="32264"/>
    <lineage>
        <taxon>Eukaryota</taxon>
        <taxon>Metazoa</taxon>
        <taxon>Ecdysozoa</taxon>
        <taxon>Arthropoda</taxon>
        <taxon>Chelicerata</taxon>
        <taxon>Arachnida</taxon>
        <taxon>Acari</taxon>
        <taxon>Acariformes</taxon>
        <taxon>Trombidiformes</taxon>
        <taxon>Prostigmata</taxon>
        <taxon>Eleutherengona</taxon>
        <taxon>Raphignathae</taxon>
        <taxon>Tetranychoidea</taxon>
        <taxon>Tetranychidae</taxon>
        <taxon>Tetranychus</taxon>
    </lineage>
</organism>
<sequence>MMKNFEGFGCHLEDTVDETTLFNGPDPESVTETEVAFILEPEFPKPESIPIALCEASYEAWLFKPFEAPLPRAPLPRAPLPSDEPKDDCPLSILEVKAPLAADVERDSVITLFPPLSPTLTELDCDTDDCPLPPLTPMLLVNCSVCPTPTGTL</sequence>
<evidence type="ECO:0000313" key="1">
    <source>
        <dbReference type="EnsemblMetazoa" id="tetur02g04330.1"/>
    </source>
</evidence>
<keyword evidence="2" id="KW-1185">Reference proteome</keyword>